<dbReference type="EMBL" id="LT158604">
    <property type="protein sequence ID" value="CVK35563.1"/>
    <property type="molecule type" value="Genomic_DNA"/>
</dbReference>
<keyword evidence="1" id="KW-0614">Plasmid</keyword>
<proteinExistence type="predicted"/>
<geneLocation type="plasmid" evidence="1">
    <name>pMC4</name>
</geneLocation>
<name>A0A1A7GEZ6_9ZZZZ</name>
<dbReference type="AlphaFoldDB" id="A0A1A7GEZ6"/>
<protein>
    <submittedName>
        <fullName evidence="1">Uncharacterized protein</fullName>
    </submittedName>
</protein>
<reference evidence="1" key="1">
    <citation type="journal article" date="2016" name="Sci. Rep.">
        <title>Genomics of high molecular weight plasmids isolated from an on-farm biopurification system.</title>
        <authorList>
            <person name="Martini M.C."/>
            <person name="Wibberg D."/>
            <person name="Lozano M."/>
            <person name="Torres Tejerizo G."/>
            <person name="Albicoro F.J."/>
            <person name="Jaenicke S."/>
            <person name="van Elsas J.D."/>
            <person name="Petroni A."/>
            <person name="Garcillan-Barcia M.P."/>
            <person name="de la Cruz F."/>
            <person name="Schluter A."/>
            <person name="Puhler A."/>
            <person name="Pistorio M."/>
            <person name="Lagares A."/>
            <person name="Del Papa M.F."/>
        </authorList>
    </citation>
    <scope>NUCLEOTIDE SEQUENCE</scope>
    <source>
        <plasmid evidence="1">pMC4</plasmid>
    </source>
</reference>
<sequence length="111" mass="12540">MPFFQPGDHVTYRGETYQVREQDGNVLELEYFTGRFFRFVHITNVERVCTPPDASVGAEPAGSTPAIRGECASLSLFAPLRHGLGTWCVICDGRRRIVCYPFIEGREARRS</sequence>
<evidence type="ECO:0000313" key="1">
    <source>
        <dbReference type="EMBL" id="CVK35563.1"/>
    </source>
</evidence>
<organism evidence="1">
    <name type="scientific">biofilter metagenome</name>
    <dbReference type="NCBI Taxonomy" id="1070537"/>
    <lineage>
        <taxon>unclassified sequences</taxon>
        <taxon>metagenomes</taxon>
        <taxon>ecological metagenomes</taxon>
    </lineage>
</organism>
<accession>A0A1A7GEZ6</accession>
<gene>
    <name evidence="1" type="ORF">MCM2015_pMC4_5</name>
</gene>